<feature type="compositionally biased region" description="Polar residues" evidence="1">
    <location>
        <begin position="45"/>
        <end position="54"/>
    </location>
</feature>
<evidence type="ECO:0000256" key="1">
    <source>
        <dbReference type="SAM" id="MobiDB-lite"/>
    </source>
</evidence>
<sequence>MTGQQHGSLLLQARDSQKKPHSHSHAQSHLHSHSFLHRFRRKSSQLDVQSQQSRDGAPDQRGLDKPVEAERNPGSINGGDVNPAEKIVAANVIVNAASQSSDAPVKHVVQTVSLVQYVDPWGSPYKTSTLYGPPNTVVVDPKSGKTLSSSSDTHSSVILASSTAAGTSVAASSPSASIKRKSTSASASASSTPTNVPYPIVGEIRNSTNTTFHIHNSTFIPPANSSSIYKSLLYQATSSLSTSSVGLETTSETRTSSIESTSSSEDPSRSTSALTSCSDEAYGTITVTGGLPTWPPTPAGEAGSSGHSVESLTRQQKQVIGGVVGAVAGVAVFGLLLMLFLRYKRRSGDRITLDGHSTTTRSIGDGTSGCTAGATMAERSAAASGAIAAALASLTGKKPPPAAEPGAGEERGFYRVSGRKLPSILHSGGDGYSYSRESAASEYSDYHGASQAFQPRLGGATQLALGSPMRPVSGIPVIRSGPARNPITKDPFAVDDAPATPSNKSSRTLASRESPRASGSRFQEGI</sequence>
<proteinExistence type="predicted"/>
<name>A0A8E5HN37_USTVR</name>
<reference evidence="3" key="1">
    <citation type="submission" date="2020-03" db="EMBL/GenBank/DDBJ databases">
        <title>A mixture of massive structural variations and highly conserved coding sequences in Ustilaginoidea virens genome.</title>
        <authorList>
            <person name="Zhang K."/>
            <person name="Zhao Z."/>
            <person name="Zhang Z."/>
            <person name="Li Y."/>
            <person name="Hsiang T."/>
            <person name="Sun W."/>
        </authorList>
    </citation>
    <scope>NUCLEOTIDE SEQUENCE</scope>
    <source>
        <strain evidence="3">UV-8b</strain>
    </source>
</reference>
<dbReference type="OrthoDB" id="5421784at2759"/>
<organism evidence="3 4">
    <name type="scientific">Ustilaginoidea virens</name>
    <name type="common">Rice false smut fungus</name>
    <name type="synonym">Villosiclava virens</name>
    <dbReference type="NCBI Taxonomy" id="1159556"/>
    <lineage>
        <taxon>Eukaryota</taxon>
        <taxon>Fungi</taxon>
        <taxon>Dikarya</taxon>
        <taxon>Ascomycota</taxon>
        <taxon>Pezizomycotina</taxon>
        <taxon>Sordariomycetes</taxon>
        <taxon>Hypocreomycetidae</taxon>
        <taxon>Hypocreales</taxon>
        <taxon>Clavicipitaceae</taxon>
        <taxon>Ustilaginoidea</taxon>
    </lineage>
</organism>
<gene>
    <name evidence="3" type="ORF">UV8b_02761</name>
</gene>
<accession>A0A8E5HN37</accession>
<evidence type="ECO:0000313" key="3">
    <source>
        <dbReference type="EMBL" id="QUC18520.1"/>
    </source>
</evidence>
<keyword evidence="2" id="KW-0472">Membrane</keyword>
<dbReference type="RefSeq" id="XP_042996193.1">
    <property type="nucleotide sequence ID" value="XM_043140259.1"/>
</dbReference>
<feature type="region of interest" description="Disordered" evidence="1">
    <location>
        <begin position="475"/>
        <end position="526"/>
    </location>
</feature>
<keyword evidence="2" id="KW-0812">Transmembrane</keyword>
<feature type="region of interest" description="Disordered" evidence="1">
    <location>
        <begin position="243"/>
        <end position="276"/>
    </location>
</feature>
<evidence type="ECO:0000256" key="2">
    <source>
        <dbReference type="SAM" id="Phobius"/>
    </source>
</evidence>
<evidence type="ECO:0000313" key="4">
    <source>
        <dbReference type="Proteomes" id="UP000027002"/>
    </source>
</evidence>
<dbReference type="GeneID" id="66063539"/>
<feature type="compositionally biased region" description="Low complexity" evidence="1">
    <location>
        <begin position="170"/>
        <end position="192"/>
    </location>
</feature>
<feature type="transmembrane region" description="Helical" evidence="2">
    <location>
        <begin position="319"/>
        <end position="341"/>
    </location>
</feature>
<feature type="compositionally biased region" description="Polar residues" evidence="1">
    <location>
        <begin position="500"/>
        <end position="511"/>
    </location>
</feature>
<dbReference type="Proteomes" id="UP000027002">
    <property type="component" value="Chromosome 2"/>
</dbReference>
<feature type="compositionally biased region" description="Basic and acidic residues" evidence="1">
    <location>
        <begin position="56"/>
        <end position="71"/>
    </location>
</feature>
<feature type="compositionally biased region" description="Low complexity" evidence="1">
    <location>
        <begin position="248"/>
        <end position="272"/>
    </location>
</feature>
<feature type="region of interest" description="Disordered" evidence="1">
    <location>
        <begin position="1"/>
        <end position="82"/>
    </location>
</feature>
<keyword evidence="2" id="KW-1133">Transmembrane helix</keyword>
<keyword evidence="4" id="KW-1185">Reference proteome</keyword>
<feature type="compositionally biased region" description="Basic residues" evidence="1">
    <location>
        <begin position="19"/>
        <end position="43"/>
    </location>
</feature>
<protein>
    <submittedName>
        <fullName evidence="3">Uncharacterized protein</fullName>
    </submittedName>
</protein>
<dbReference type="EMBL" id="CP072754">
    <property type="protein sequence ID" value="QUC18520.1"/>
    <property type="molecule type" value="Genomic_DNA"/>
</dbReference>
<dbReference type="KEGG" id="uvi:66063539"/>
<dbReference type="AlphaFoldDB" id="A0A8E5HN37"/>
<feature type="region of interest" description="Disordered" evidence="1">
    <location>
        <begin position="170"/>
        <end position="198"/>
    </location>
</feature>